<proteinExistence type="predicted"/>
<dbReference type="Proteomes" id="UP001596137">
    <property type="component" value="Unassembled WGS sequence"/>
</dbReference>
<protein>
    <submittedName>
        <fullName evidence="1">Glycine-rich domain-containing protein</fullName>
    </submittedName>
</protein>
<evidence type="ECO:0000313" key="2">
    <source>
        <dbReference type="Proteomes" id="UP001596137"/>
    </source>
</evidence>
<comment type="caution">
    <text evidence="1">The sequence shown here is derived from an EMBL/GenBank/DDBJ whole genome shotgun (WGS) entry which is preliminary data.</text>
</comment>
<accession>A0ABW1NC99</accession>
<dbReference type="EMBL" id="JBHSRF010000007">
    <property type="protein sequence ID" value="MFC6080970.1"/>
    <property type="molecule type" value="Genomic_DNA"/>
</dbReference>
<keyword evidence="2" id="KW-1185">Reference proteome</keyword>
<name>A0ABW1NC99_9ACTN</name>
<organism evidence="1 2">
    <name type="scientific">Sphaerisporangium aureirubrum</name>
    <dbReference type="NCBI Taxonomy" id="1544736"/>
    <lineage>
        <taxon>Bacteria</taxon>
        <taxon>Bacillati</taxon>
        <taxon>Actinomycetota</taxon>
        <taxon>Actinomycetes</taxon>
        <taxon>Streptosporangiales</taxon>
        <taxon>Streptosporangiaceae</taxon>
        <taxon>Sphaerisporangium</taxon>
    </lineage>
</organism>
<evidence type="ECO:0000313" key="1">
    <source>
        <dbReference type="EMBL" id="MFC6080970.1"/>
    </source>
</evidence>
<sequence>MTTMTSTKTVTDVRALVPADLFTRLVNRIVTEELVTAEYAERVMTQALAFLQACALNPGAALAPSKQVDVGWHTFILYTRDYAAFCDTVAGRFIHHRPTDDQDGASTGHTSTIGATVDAMTKAGLPVDADLWSKAADCDGKCKPDPCSQCHQGCTDSN</sequence>
<gene>
    <name evidence="1" type="ORF">ACFP1K_07345</name>
</gene>
<reference evidence="2" key="1">
    <citation type="journal article" date="2019" name="Int. J. Syst. Evol. Microbiol.">
        <title>The Global Catalogue of Microorganisms (GCM) 10K type strain sequencing project: providing services to taxonomists for standard genome sequencing and annotation.</title>
        <authorList>
            <consortium name="The Broad Institute Genomics Platform"/>
            <consortium name="The Broad Institute Genome Sequencing Center for Infectious Disease"/>
            <person name="Wu L."/>
            <person name="Ma J."/>
        </authorList>
    </citation>
    <scope>NUCLEOTIDE SEQUENCE [LARGE SCALE GENOMIC DNA]</scope>
    <source>
        <strain evidence="2">JCM 30346</strain>
    </source>
</reference>
<dbReference type="RefSeq" id="WP_380748317.1">
    <property type="nucleotide sequence ID" value="NZ_JBHSRF010000007.1"/>
</dbReference>